<dbReference type="AlphaFoldDB" id="A0A1H6ETS4"/>
<gene>
    <name evidence="1" type="ORF">SAMN05444920_116171</name>
</gene>
<protein>
    <recommendedName>
        <fullName evidence="3">2'-5' RNA ligase superfamily protein</fullName>
    </recommendedName>
</protein>
<proteinExistence type="predicted"/>
<sequence length="221" mass="24339">MSDFAEFRDRGRAALLAGRATHDVPMVEGARRWGAAAVLRPQGEIVERLAGLAATFPADGHWVHAGPTLHVTLRSLEPYRAHIPGDDPLRRAYGEALTEAATGLPPVRVRLKGVVPHQGGVLVHGRPEDDTLVTLRKRYIHALRGRGIRDLEHGRVRDRWYVSLVHFARPLSDPEELLRWADAHAGTDFGVAELPTAEVVQFTHTDGSIRVDSLGRAHLTP</sequence>
<dbReference type="Gene3D" id="3.90.1140.10">
    <property type="entry name" value="Cyclic phosphodiesterase"/>
    <property type="match status" value="1"/>
</dbReference>
<name>A0A1H6ETS4_9ACTN</name>
<evidence type="ECO:0008006" key="3">
    <source>
        <dbReference type="Google" id="ProtNLM"/>
    </source>
</evidence>
<dbReference type="SUPFAM" id="SSF55144">
    <property type="entry name" value="LigT-like"/>
    <property type="match status" value="1"/>
</dbReference>
<organism evidence="1 2">
    <name type="scientific">Nonomuraea solani</name>
    <dbReference type="NCBI Taxonomy" id="1144553"/>
    <lineage>
        <taxon>Bacteria</taxon>
        <taxon>Bacillati</taxon>
        <taxon>Actinomycetota</taxon>
        <taxon>Actinomycetes</taxon>
        <taxon>Streptosporangiales</taxon>
        <taxon>Streptosporangiaceae</taxon>
        <taxon>Nonomuraea</taxon>
    </lineage>
</organism>
<keyword evidence="2" id="KW-1185">Reference proteome</keyword>
<reference evidence="1 2" key="1">
    <citation type="submission" date="2016-10" db="EMBL/GenBank/DDBJ databases">
        <authorList>
            <person name="de Groot N.N."/>
        </authorList>
    </citation>
    <scope>NUCLEOTIDE SEQUENCE [LARGE SCALE GENOMIC DNA]</scope>
    <source>
        <strain evidence="1 2">CGMCC 4.7037</strain>
    </source>
</reference>
<accession>A0A1H6ETS4</accession>
<evidence type="ECO:0000313" key="1">
    <source>
        <dbReference type="EMBL" id="SEH00436.1"/>
    </source>
</evidence>
<dbReference type="InterPro" id="IPR009097">
    <property type="entry name" value="Cyclic_Pdiesterase"/>
</dbReference>
<evidence type="ECO:0000313" key="2">
    <source>
        <dbReference type="Proteomes" id="UP000236732"/>
    </source>
</evidence>
<dbReference type="RefSeq" id="WP_103961587.1">
    <property type="nucleotide sequence ID" value="NZ_FNVT01000016.1"/>
</dbReference>
<dbReference type="OrthoDB" id="4311410at2"/>
<dbReference type="Proteomes" id="UP000236732">
    <property type="component" value="Unassembled WGS sequence"/>
</dbReference>
<dbReference type="EMBL" id="FNVT01000016">
    <property type="protein sequence ID" value="SEH00436.1"/>
    <property type="molecule type" value="Genomic_DNA"/>
</dbReference>